<evidence type="ECO:0000259" key="3">
    <source>
        <dbReference type="PROSITE" id="PS51819"/>
    </source>
</evidence>
<evidence type="ECO:0000313" key="5">
    <source>
        <dbReference type="Proteomes" id="UP000178943"/>
    </source>
</evidence>
<dbReference type="PANTHER" id="PTHR43048">
    <property type="entry name" value="METHYLMALONYL-COA EPIMERASE"/>
    <property type="match status" value="1"/>
</dbReference>
<gene>
    <name evidence="4" type="ORF">A2Y62_20940</name>
</gene>
<dbReference type="NCBIfam" id="TIGR03081">
    <property type="entry name" value="metmalonyl_epim"/>
    <property type="match status" value="1"/>
</dbReference>
<dbReference type="GO" id="GO:0004493">
    <property type="term" value="F:methylmalonyl-CoA epimerase activity"/>
    <property type="evidence" value="ECO:0007669"/>
    <property type="project" value="TreeGrafter"/>
</dbReference>
<dbReference type="GO" id="GO:0046872">
    <property type="term" value="F:metal ion binding"/>
    <property type="evidence" value="ECO:0007669"/>
    <property type="project" value="UniProtKB-KW"/>
</dbReference>
<dbReference type="InterPro" id="IPR051785">
    <property type="entry name" value="MMCE/EMCE_epimerase"/>
</dbReference>
<feature type="domain" description="VOC" evidence="3">
    <location>
        <begin position="5"/>
        <end position="138"/>
    </location>
</feature>
<dbReference type="GO" id="GO:0046491">
    <property type="term" value="P:L-methylmalonyl-CoA metabolic process"/>
    <property type="evidence" value="ECO:0007669"/>
    <property type="project" value="TreeGrafter"/>
</dbReference>
<evidence type="ECO:0000313" key="4">
    <source>
        <dbReference type="EMBL" id="OGF61985.1"/>
    </source>
</evidence>
<dbReference type="PROSITE" id="PS51819">
    <property type="entry name" value="VOC"/>
    <property type="match status" value="1"/>
</dbReference>
<dbReference type="CDD" id="cd07249">
    <property type="entry name" value="MMCE"/>
    <property type="match status" value="1"/>
</dbReference>
<evidence type="ECO:0000256" key="2">
    <source>
        <dbReference type="ARBA" id="ARBA00022723"/>
    </source>
</evidence>
<comment type="similarity">
    <text evidence="1">Belongs to the methylmalonyl-CoA epimerase family.</text>
</comment>
<organism evidence="4 5">
    <name type="scientific">Candidatus Fischerbacteria bacterium RBG_13_37_8</name>
    <dbReference type="NCBI Taxonomy" id="1817863"/>
    <lineage>
        <taxon>Bacteria</taxon>
        <taxon>Candidatus Fischeribacteriota</taxon>
    </lineage>
</organism>
<dbReference type="PANTHER" id="PTHR43048:SF3">
    <property type="entry name" value="METHYLMALONYL-COA EPIMERASE, MITOCHONDRIAL"/>
    <property type="match status" value="1"/>
</dbReference>
<sequence>MNITRIDHIAIAFEDARDIAILWEQVLGFQLESEEILEENGVKVYIIKLKAEVGNSPVIEMLEPLGENSPINNFLKKKGKGIHHICFETLDIESDMQELRSKNIKLLNETPRRGAHNTLIAFIEPSQMGGILIELKQASPKADNS</sequence>
<accession>A0A1F5VEZ2</accession>
<dbReference type="AlphaFoldDB" id="A0A1F5VEZ2"/>
<proteinExistence type="inferred from homology"/>
<comment type="caution">
    <text evidence="4">The sequence shown here is derived from an EMBL/GenBank/DDBJ whole genome shotgun (WGS) entry which is preliminary data.</text>
</comment>
<dbReference type="EMBL" id="MFGW01000186">
    <property type="protein sequence ID" value="OGF61985.1"/>
    <property type="molecule type" value="Genomic_DNA"/>
</dbReference>
<dbReference type="Proteomes" id="UP000178943">
    <property type="component" value="Unassembled WGS sequence"/>
</dbReference>
<dbReference type="Gene3D" id="3.10.180.10">
    <property type="entry name" value="2,3-Dihydroxybiphenyl 1,2-Dioxygenase, domain 1"/>
    <property type="match status" value="1"/>
</dbReference>
<dbReference type="InterPro" id="IPR017515">
    <property type="entry name" value="MeMalonyl-CoA_epimerase"/>
</dbReference>
<keyword evidence="2" id="KW-0479">Metal-binding</keyword>
<evidence type="ECO:0000256" key="1">
    <source>
        <dbReference type="ARBA" id="ARBA00009308"/>
    </source>
</evidence>
<protein>
    <submittedName>
        <fullName evidence="4">Methylmalonyl-CoA epimerase</fullName>
    </submittedName>
</protein>
<reference evidence="4 5" key="1">
    <citation type="journal article" date="2016" name="Nat. Commun.">
        <title>Thousands of microbial genomes shed light on interconnected biogeochemical processes in an aquifer system.</title>
        <authorList>
            <person name="Anantharaman K."/>
            <person name="Brown C.T."/>
            <person name="Hug L.A."/>
            <person name="Sharon I."/>
            <person name="Castelle C.J."/>
            <person name="Probst A.J."/>
            <person name="Thomas B.C."/>
            <person name="Singh A."/>
            <person name="Wilkins M.J."/>
            <person name="Karaoz U."/>
            <person name="Brodie E.L."/>
            <person name="Williams K.H."/>
            <person name="Hubbard S.S."/>
            <person name="Banfield J.F."/>
        </authorList>
    </citation>
    <scope>NUCLEOTIDE SEQUENCE [LARGE SCALE GENOMIC DNA]</scope>
</reference>
<dbReference type="InterPro" id="IPR037523">
    <property type="entry name" value="VOC_core"/>
</dbReference>
<dbReference type="Pfam" id="PF13669">
    <property type="entry name" value="Glyoxalase_4"/>
    <property type="match status" value="1"/>
</dbReference>
<name>A0A1F5VEZ2_9BACT</name>
<dbReference type="InterPro" id="IPR029068">
    <property type="entry name" value="Glyas_Bleomycin-R_OHBP_Dase"/>
</dbReference>
<dbReference type="SUPFAM" id="SSF54593">
    <property type="entry name" value="Glyoxalase/Bleomycin resistance protein/Dihydroxybiphenyl dioxygenase"/>
    <property type="match status" value="1"/>
</dbReference>
<dbReference type="STRING" id="1817863.A2Y62_20940"/>